<feature type="domain" description="Survival protein SurE-like phosphatase/nucleotidase" evidence="8">
    <location>
        <begin position="5"/>
        <end position="185"/>
    </location>
</feature>
<evidence type="ECO:0000256" key="7">
    <source>
        <dbReference type="ARBA" id="ARBA00022801"/>
    </source>
</evidence>
<organism evidence="9 10">
    <name type="scientific">Kineosporia succinea</name>
    <dbReference type="NCBI Taxonomy" id="84632"/>
    <lineage>
        <taxon>Bacteria</taxon>
        <taxon>Bacillati</taxon>
        <taxon>Actinomycetota</taxon>
        <taxon>Actinomycetes</taxon>
        <taxon>Kineosporiales</taxon>
        <taxon>Kineosporiaceae</taxon>
        <taxon>Kineosporia</taxon>
    </lineage>
</organism>
<protein>
    <recommendedName>
        <fullName evidence="3">5'-nucleotidase</fullName>
        <ecNumber evidence="3">3.1.3.5</ecNumber>
    </recommendedName>
</protein>
<keyword evidence="6" id="KW-0547">Nucleotide-binding</keyword>
<evidence type="ECO:0000256" key="4">
    <source>
        <dbReference type="ARBA" id="ARBA00022490"/>
    </source>
</evidence>
<keyword evidence="4" id="KW-0963">Cytoplasm</keyword>
<reference evidence="9 10" key="1">
    <citation type="submission" date="2023-07" db="EMBL/GenBank/DDBJ databases">
        <title>Sequencing the genomes of 1000 actinobacteria strains.</title>
        <authorList>
            <person name="Klenk H.-P."/>
        </authorList>
    </citation>
    <scope>NUCLEOTIDE SEQUENCE [LARGE SCALE GENOMIC DNA]</scope>
    <source>
        <strain evidence="9 10">DSM 44388</strain>
    </source>
</reference>
<sequence>MTRALITNDDGVSSEGIRTLTEAALAAGLEVTVAAPHQERSGASAMLSVLEDDGRLLTERTTVAGVPALGVHASPAMIVFVAVRGAFGDPPDIVLSGVNHGPNTGQAVLHSGTVGAGLTAVSQGLPAIAVSLIGGSPRWFETARTVTDRALSWFLEHRDTPYVLNVNVPDIPPGELRGIRPARLAAFGAVSAEIGEIGEGYVTATFQEIQDEPEPGTDVALLREGWATATALRPPITAEAVSLEGIQEPGRGPGHNPS</sequence>
<gene>
    <name evidence="9" type="ORF">J2S57_000672</name>
</gene>
<keyword evidence="7 9" id="KW-0378">Hydrolase</keyword>
<dbReference type="EC" id="3.1.3.5" evidence="3"/>
<dbReference type="PANTHER" id="PTHR30457">
    <property type="entry name" value="5'-NUCLEOTIDASE SURE"/>
    <property type="match status" value="1"/>
</dbReference>
<dbReference type="EMBL" id="JAUSQZ010000001">
    <property type="protein sequence ID" value="MDP9824923.1"/>
    <property type="molecule type" value="Genomic_DNA"/>
</dbReference>
<dbReference type="InterPro" id="IPR036523">
    <property type="entry name" value="SurE-like_sf"/>
</dbReference>
<dbReference type="Gene3D" id="3.40.1210.10">
    <property type="entry name" value="Survival protein SurE-like phosphatase/nucleotidase"/>
    <property type="match status" value="1"/>
</dbReference>
<comment type="caution">
    <text evidence="9">The sequence shown here is derived from an EMBL/GenBank/DDBJ whole genome shotgun (WGS) entry which is preliminary data.</text>
</comment>
<evidence type="ECO:0000256" key="2">
    <source>
        <dbReference type="ARBA" id="ARBA00011062"/>
    </source>
</evidence>
<dbReference type="SUPFAM" id="SSF64167">
    <property type="entry name" value="SurE-like"/>
    <property type="match status" value="1"/>
</dbReference>
<comment type="catalytic activity">
    <reaction evidence="1">
        <text>a ribonucleoside 5'-phosphate + H2O = a ribonucleoside + phosphate</text>
        <dbReference type="Rhea" id="RHEA:12484"/>
        <dbReference type="ChEBI" id="CHEBI:15377"/>
        <dbReference type="ChEBI" id="CHEBI:18254"/>
        <dbReference type="ChEBI" id="CHEBI:43474"/>
        <dbReference type="ChEBI" id="CHEBI:58043"/>
        <dbReference type="EC" id="3.1.3.5"/>
    </reaction>
</comment>
<evidence type="ECO:0000259" key="8">
    <source>
        <dbReference type="Pfam" id="PF01975"/>
    </source>
</evidence>
<dbReference type="InterPro" id="IPR002828">
    <property type="entry name" value="SurE-like_Pase/nucleotidase"/>
</dbReference>
<keyword evidence="10" id="KW-1185">Reference proteome</keyword>
<dbReference type="GO" id="GO:0008253">
    <property type="term" value="F:5'-nucleotidase activity"/>
    <property type="evidence" value="ECO:0007669"/>
    <property type="project" value="UniProtKB-EC"/>
</dbReference>
<dbReference type="RefSeq" id="WP_307238174.1">
    <property type="nucleotide sequence ID" value="NZ_JAUSQZ010000001.1"/>
</dbReference>
<evidence type="ECO:0000256" key="5">
    <source>
        <dbReference type="ARBA" id="ARBA00022723"/>
    </source>
</evidence>
<evidence type="ECO:0000313" key="10">
    <source>
        <dbReference type="Proteomes" id="UP001235712"/>
    </source>
</evidence>
<evidence type="ECO:0000313" key="9">
    <source>
        <dbReference type="EMBL" id="MDP9824923.1"/>
    </source>
</evidence>
<evidence type="ECO:0000256" key="3">
    <source>
        <dbReference type="ARBA" id="ARBA00012643"/>
    </source>
</evidence>
<dbReference type="Pfam" id="PF01975">
    <property type="entry name" value="SurE"/>
    <property type="match status" value="1"/>
</dbReference>
<evidence type="ECO:0000256" key="6">
    <source>
        <dbReference type="ARBA" id="ARBA00022741"/>
    </source>
</evidence>
<comment type="similarity">
    <text evidence="2">Belongs to the SurE nucleotidase family.</text>
</comment>
<dbReference type="Proteomes" id="UP001235712">
    <property type="component" value="Unassembled WGS sequence"/>
</dbReference>
<accession>A0ABT9NWW4</accession>
<name>A0ABT9NWW4_9ACTN</name>
<keyword evidence="5" id="KW-0479">Metal-binding</keyword>
<proteinExistence type="inferred from homology"/>
<dbReference type="InterPro" id="IPR030048">
    <property type="entry name" value="SurE"/>
</dbReference>
<evidence type="ECO:0000256" key="1">
    <source>
        <dbReference type="ARBA" id="ARBA00000815"/>
    </source>
</evidence>
<dbReference type="PANTHER" id="PTHR30457:SF12">
    <property type="entry name" value="5'_3'-NUCLEOTIDASE SURE"/>
    <property type="match status" value="1"/>
</dbReference>